<feature type="domain" description="C2H2-type" evidence="14">
    <location>
        <begin position="217"/>
        <end position="244"/>
    </location>
</feature>
<accession>A0AAU9F655</accession>
<comment type="subcellular location">
    <subcellularLocation>
        <location evidence="2">Nucleus</location>
    </subcellularLocation>
</comment>
<evidence type="ECO:0000256" key="2">
    <source>
        <dbReference type="ARBA" id="ARBA00004123"/>
    </source>
</evidence>
<dbReference type="SMART" id="SM00868">
    <property type="entry name" value="zf-AD"/>
    <property type="match status" value="1"/>
</dbReference>
<feature type="domain" description="C2H2-type" evidence="14">
    <location>
        <begin position="551"/>
        <end position="578"/>
    </location>
</feature>
<feature type="compositionally biased region" description="Basic and acidic residues" evidence="13">
    <location>
        <begin position="421"/>
        <end position="430"/>
    </location>
</feature>
<evidence type="ECO:0000259" key="14">
    <source>
        <dbReference type="PROSITE" id="PS50157"/>
    </source>
</evidence>
<keyword evidence="4" id="KW-0677">Repeat</keyword>
<dbReference type="Pfam" id="PF00096">
    <property type="entry name" value="zf-C2H2"/>
    <property type="match status" value="6"/>
</dbReference>
<feature type="compositionally biased region" description="Basic and acidic residues" evidence="13">
    <location>
        <begin position="889"/>
        <end position="902"/>
    </location>
</feature>
<keyword evidence="8" id="KW-0238">DNA-binding</keyword>
<comment type="function">
    <text evidence="1">May be involved in transcriptional regulation.</text>
</comment>
<feature type="domain" description="C2H2-type" evidence="14">
    <location>
        <begin position="669"/>
        <end position="696"/>
    </location>
</feature>
<feature type="compositionally biased region" description="Low complexity" evidence="13">
    <location>
        <begin position="484"/>
        <end position="495"/>
    </location>
</feature>
<dbReference type="InterPro" id="IPR036236">
    <property type="entry name" value="Znf_C2H2_sf"/>
</dbReference>
<dbReference type="FunFam" id="3.30.160.60:FF:000097">
    <property type="entry name" value="Zinc finger protein"/>
    <property type="match status" value="1"/>
</dbReference>
<dbReference type="PROSITE" id="PS50157">
    <property type="entry name" value="ZINC_FINGER_C2H2_2"/>
    <property type="match status" value="16"/>
</dbReference>
<dbReference type="SUPFAM" id="SSF57716">
    <property type="entry name" value="Glucocorticoid receptor-like (DNA-binding domain)"/>
    <property type="match status" value="1"/>
</dbReference>
<evidence type="ECO:0000256" key="13">
    <source>
        <dbReference type="SAM" id="MobiDB-lite"/>
    </source>
</evidence>
<dbReference type="EMBL" id="AP029263">
    <property type="protein sequence ID" value="BFF89483.1"/>
    <property type="molecule type" value="Genomic_DNA"/>
</dbReference>
<dbReference type="Proteomes" id="UP001500889">
    <property type="component" value="Chromosome O"/>
</dbReference>
<protein>
    <submittedName>
        <fullName evidence="16">Zinc finger protein 271-like</fullName>
    </submittedName>
</protein>
<feature type="region of interest" description="Disordered" evidence="13">
    <location>
        <begin position="452"/>
        <end position="517"/>
    </location>
</feature>
<evidence type="ECO:0000256" key="12">
    <source>
        <dbReference type="PROSITE-ProRule" id="PRU01263"/>
    </source>
</evidence>
<gene>
    <name evidence="16" type="ORF">DMAD_08236</name>
</gene>
<feature type="domain" description="C2H2-type" evidence="14">
    <location>
        <begin position="725"/>
        <end position="752"/>
    </location>
</feature>
<evidence type="ECO:0000313" key="17">
    <source>
        <dbReference type="Proteomes" id="UP001500889"/>
    </source>
</evidence>
<dbReference type="GO" id="GO:0006355">
    <property type="term" value="P:regulation of DNA-templated transcription"/>
    <property type="evidence" value="ECO:0007669"/>
    <property type="project" value="UniProtKB-ARBA"/>
</dbReference>
<feature type="domain" description="C2H2-type" evidence="14">
    <location>
        <begin position="781"/>
        <end position="808"/>
    </location>
</feature>
<evidence type="ECO:0000256" key="6">
    <source>
        <dbReference type="ARBA" id="ARBA00022833"/>
    </source>
</evidence>
<evidence type="ECO:0000256" key="4">
    <source>
        <dbReference type="ARBA" id="ARBA00022737"/>
    </source>
</evidence>
<evidence type="ECO:0000259" key="15">
    <source>
        <dbReference type="PROSITE" id="PS51915"/>
    </source>
</evidence>
<evidence type="ECO:0000256" key="8">
    <source>
        <dbReference type="ARBA" id="ARBA00023125"/>
    </source>
</evidence>
<feature type="domain" description="C2H2-type" evidence="14">
    <location>
        <begin position="369"/>
        <end position="396"/>
    </location>
</feature>
<feature type="domain" description="C2H2-type" evidence="14">
    <location>
        <begin position="613"/>
        <end position="640"/>
    </location>
</feature>
<dbReference type="GO" id="GO:0003677">
    <property type="term" value="F:DNA binding"/>
    <property type="evidence" value="ECO:0007669"/>
    <property type="project" value="UniProtKB-KW"/>
</dbReference>
<dbReference type="PANTHER" id="PTHR47772:SF13">
    <property type="entry name" value="GASTRULA ZINC FINGER PROTEIN XLCGF49.1-LIKE-RELATED"/>
    <property type="match status" value="1"/>
</dbReference>
<evidence type="ECO:0000256" key="5">
    <source>
        <dbReference type="ARBA" id="ARBA00022771"/>
    </source>
</evidence>
<feature type="domain" description="C2H2-type" evidence="14">
    <location>
        <begin position="525"/>
        <end position="552"/>
    </location>
</feature>
<organism evidence="16 17">
    <name type="scientific">Drosophila madeirensis</name>
    <name type="common">Fruit fly</name>
    <dbReference type="NCBI Taxonomy" id="30013"/>
    <lineage>
        <taxon>Eukaryota</taxon>
        <taxon>Metazoa</taxon>
        <taxon>Ecdysozoa</taxon>
        <taxon>Arthropoda</taxon>
        <taxon>Hexapoda</taxon>
        <taxon>Insecta</taxon>
        <taxon>Pterygota</taxon>
        <taxon>Neoptera</taxon>
        <taxon>Endopterygota</taxon>
        <taxon>Diptera</taxon>
        <taxon>Brachycera</taxon>
        <taxon>Muscomorpha</taxon>
        <taxon>Ephydroidea</taxon>
        <taxon>Drosophilidae</taxon>
        <taxon>Drosophila</taxon>
        <taxon>Sophophora</taxon>
    </lineage>
</organism>
<feature type="domain" description="C2H2-type" evidence="14">
    <location>
        <begin position="287"/>
        <end position="311"/>
    </location>
</feature>
<keyword evidence="5 11" id="KW-0863">Zinc-finger</keyword>
<feature type="binding site" evidence="12">
    <location>
        <position position="59"/>
    </location>
    <ligand>
        <name>Zn(2+)</name>
        <dbReference type="ChEBI" id="CHEBI:29105"/>
    </ligand>
</feature>
<feature type="domain" description="C2H2-type" evidence="14">
    <location>
        <begin position="753"/>
        <end position="776"/>
    </location>
</feature>
<evidence type="ECO:0000256" key="3">
    <source>
        <dbReference type="ARBA" id="ARBA00022723"/>
    </source>
</evidence>
<evidence type="ECO:0000256" key="9">
    <source>
        <dbReference type="ARBA" id="ARBA00023163"/>
    </source>
</evidence>
<dbReference type="FunFam" id="3.30.160.60:FF:002343">
    <property type="entry name" value="Zinc finger protein 33A"/>
    <property type="match status" value="3"/>
</dbReference>
<dbReference type="Pfam" id="PF07776">
    <property type="entry name" value="zf-AD"/>
    <property type="match status" value="1"/>
</dbReference>
<dbReference type="Gene3D" id="3.30.160.60">
    <property type="entry name" value="Classic Zinc Finger"/>
    <property type="match status" value="12"/>
</dbReference>
<feature type="domain" description="C2H2-type" evidence="14">
    <location>
        <begin position="641"/>
        <end position="668"/>
    </location>
</feature>
<feature type="domain" description="C2H2-type" evidence="14">
    <location>
        <begin position="585"/>
        <end position="612"/>
    </location>
</feature>
<reference evidence="16 17" key="1">
    <citation type="submission" date="2024-02" db="EMBL/GenBank/DDBJ databases">
        <title>A chromosome-level genome assembly of Drosophila madeirensis, a fruit fly species endemic to Madeira island.</title>
        <authorList>
            <person name="Tomihara K."/>
            <person name="Llopart A."/>
            <person name="Yamamoto D."/>
        </authorList>
    </citation>
    <scope>NUCLEOTIDE SEQUENCE [LARGE SCALE GENOMIC DNA]</scope>
    <source>
        <strain evidence="16 17">RF1</strain>
    </source>
</reference>
<name>A0AAU9F655_DROMD</name>
<feature type="binding site" evidence="12">
    <location>
        <position position="62"/>
    </location>
    <ligand>
        <name>Zn(2+)</name>
        <dbReference type="ChEBI" id="CHEBI:29105"/>
    </ligand>
</feature>
<keyword evidence="17" id="KW-1185">Reference proteome</keyword>
<evidence type="ECO:0000256" key="10">
    <source>
        <dbReference type="ARBA" id="ARBA00023242"/>
    </source>
</evidence>
<feature type="domain" description="C2H2-type" evidence="14">
    <location>
        <begin position="835"/>
        <end position="863"/>
    </location>
</feature>
<evidence type="ECO:0000313" key="16">
    <source>
        <dbReference type="EMBL" id="BFF89483.1"/>
    </source>
</evidence>
<feature type="region of interest" description="Disordered" evidence="13">
    <location>
        <begin position="392"/>
        <end position="436"/>
    </location>
</feature>
<dbReference type="InterPro" id="IPR050636">
    <property type="entry name" value="C2H2-ZF_domain-containing"/>
</dbReference>
<dbReference type="FunFam" id="3.30.160.60:FF:000870">
    <property type="entry name" value="zinc finger protein 197 isoform X1"/>
    <property type="match status" value="1"/>
</dbReference>
<sequence>MENMCRVCLDGSVIVVDIFAAIRDPKSGPEFGKNPADLLSQCSPTYSVVRGDDLPQFICLSCVDAAKNAYRFRLKLNQSTTNYRQLILKKLKCVAPTKSCPENVSELPIDGHDIQKMKQMPELAQVAEANFQNQIFEEDHIPNNLEPEKAQKPFFKESSPGLMDLLMSLSSDSEKAESDTEARKPTTQIGCRWCGKLISRNQIKFHELCSCAKLPSFACNVCGQGFGTEYHLNKHTPSHNNKQTSKSNEKPPEGKSSSSPKKKQPEDHLNDRERSISPRKGRSTEEFVCPECHKSFDSKEKLTFHREMMCHKCPNCSRFLSSDRSLRRHLKENCTMAVFDCRRCPSKFMLKDELLAHQKTHHSNNGGAFNCMKCHAEFNDIVYLRIHDKDHYPDQGQVKHSQGDSQGDTGAALHSNRKRHISDQGQEHGQLKCSQGVTGATPCSAGTRIISENDQLGFSQEDAGVSSRSARKQFRPEPIASEKLSPSRSRTPSLLKKMQSCDDTDTDTDTSIDTVSPSLGKEASFPCEECGKKFATKASLHNHTRLHARPYKCEHCTKKFTRKSQLVEHSRRHTGERPFNHELSYKCSDCGKTFRRQQSCIRHALVHTVERPYLCLICNAQFKDEASLKRHARAHTGDRPFQCPYCDKKFTRNECLEIHKRIHTGERPFGCTQCDKKFYQKSNRDEHILDHTGQRPYKCLICKKEFKVKSKLNRHALTHAAERPYGCYECDRKFTSYSNLKRHTLIHTDTRRYKCTRCDNKFHLKRDLDKHSFDVHEISLYECKQCNTKFFRKSDQTRHYRLHNSENYLKCEDCGTHFQSSSDMINHTRCDKGPNTCLQCGIQFKQSCLLNQHITRTHSIHESLPEMKFSSSTDLEKHMHKIAASDKSSFTRDYKPEKRLVENQDDESD</sequence>
<dbReference type="GO" id="GO:0008270">
    <property type="term" value="F:zinc ion binding"/>
    <property type="evidence" value="ECO:0007669"/>
    <property type="project" value="UniProtKB-UniRule"/>
</dbReference>
<proteinExistence type="predicted"/>
<feature type="region of interest" description="Disordered" evidence="13">
    <location>
        <begin position="881"/>
        <end position="909"/>
    </location>
</feature>
<dbReference type="AlphaFoldDB" id="A0AAU9F655"/>
<evidence type="ECO:0000256" key="7">
    <source>
        <dbReference type="ARBA" id="ARBA00023015"/>
    </source>
</evidence>
<keyword evidence="6 12" id="KW-0862">Zinc</keyword>
<dbReference type="InterPro" id="IPR013087">
    <property type="entry name" value="Znf_C2H2_type"/>
</dbReference>
<feature type="domain" description="C2H2-type" evidence="14">
    <location>
        <begin position="339"/>
        <end position="366"/>
    </location>
</feature>
<feature type="domain" description="C2H2-type" evidence="14">
    <location>
        <begin position="809"/>
        <end position="836"/>
    </location>
</feature>
<feature type="domain" description="ZAD" evidence="15">
    <location>
        <begin position="3"/>
        <end position="86"/>
    </location>
</feature>
<dbReference type="GO" id="GO:0005634">
    <property type="term" value="C:nucleus"/>
    <property type="evidence" value="ECO:0007669"/>
    <property type="project" value="UniProtKB-SubCell"/>
</dbReference>
<dbReference type="SMART" id="SM00355">
    <property type="entry name" value="ZnF_C2H2"/>
    <property type="match status" value="16"/>
</dbReference>
<dbReference type="PROSITE" id="PS00028">
    <property type="entry name" value="ZINC_FINGER_C2H2_1"/>
    <property type="match status" value="14"/>
</dbReference>
<keyword evidence="10" id="KW-0539">Nucleus</keyword>
<dbReference type="FunFam" id="3.30.160.60:FF:000145">
    <property type="entry name" value="Zinc finger protein 574"/>
    <property type="match status" value="2"/>
</dbReference>
<feature type="compositionally biased region" description="Basic and acidic residues" evidence="13">
    <location>
        <begin position="263"/>
        <end position="276"/>
    </location>
</feature>
<feature type="domain" description="C2H2-type" evidence="14">
    <location>
        <begin position="697"/>
        <end position="724"/>
    </location>
</feature>
<feature type="binding site" evidence="12">
    <location>
        <position position="8"/>
    </location>
    <ligand>
        <name>Zn(2+)</name>
        <dbReference type="ChEBI" id="CHEBI:29105"/>
    </ligand>
</feature>
<keyword evidence="3 12" id="KW-0479">Metal-binding</keyword>
<evidence type="ECO:0000256" key="1">
    <source>
        <dbReference type="ARBA" id="ARBA00003767"/>
    </source>
</evidence>
<dbReference type="SUPFAM" id="SSF57667">
    <property type="entry name" value="beta-beta-alpha zinc fingers"/>
    <property type="match status" value="7"/>
</dbReference>
<dbReference type="InterPro" id="IPR012934">
    <property type="entry name" value="Znf_AD"/>
</dbReference>
<dbReference type="PROSITE" id="PS51915">
    <property type="entry name" value="ZAD"/>
    <property type="match status" value="1"/>
</dbReference>
<feature type="binding site" evidence="12">
    <location>
        <position position="5"/>
    </location>
    <ligand>
        <name>Zn(2+)</name>
        <dbReference type="ChEBI" id="CHEBI:29105"/>
    </ligand>
</feature>
<evidence type="ECO:0000256" key="11">
    <source>
        <dbReference type="PROSITE-ProRule" id="PRU00042"/>
    </source>
</evidence>
<feature type="compositionally biased region" description="Polar residues" evidence="13">
    <location>
        <begin position="398"/>
        <end position="408"/>
    </location>
</feature>
<feature type="region of interest" description="Disordered" evidence="13">
    <location>
        <begin position="233"/>
        <end position="282"/>
    </location>
</feature>
<keyword evidence="9" id="KW-0804">Transcription</keyword>
<dbReference type="PANTHER" id="PTHR47772">
    <property type="entry name" value="ZINC FINGER PROTEIN 200"/>
    <property type="match status" value="1"/>
</dbReference>
<keyword evidence="7" id="KW-0805">Transcription regulation</keyword>